<reference evidence="1" key="1">
    <citation type="submission" date="2021-07" db="EMBL/GenBank/DDBJ databases">
        <authorList>
            <person name="Branca A.L. A."/>
        </authorList>
    </citation>
    <scope>NUCLEOTIDE SEQUENCE</scope>
</reference>
<evidence type="ECO:0000313" key="2">
    <source>
        <dbReference type="Proteomes" id="UP001154252"/>
    </source>
</evidence>
<keyword evidence="2" id="KW-1185">Reference proteome</keyword>
<name>A0A9W4K458_9EURO</name>
<accession>A0A9W4K458</accession>
<dbReference type="AlphaFoldDB" id="A0A9W4K458"/>
<evidence type="ECO:0000313" key="1">
    <source>
        <dbReference type="EMBL" id="CAG8890007.1"/>
    </source>
</evidence>
<organism evidence="1 2">
    <name type="scientific">Penicillium egyptiacum</name>
    <dbReference type="NCBI Taxonomy" id="1303716"/>
    <lineage>
        <taxon>Eukaryota</taxon>
        <taxon>Fungi</taxon>
        <taxon>Dikarya</taxon>
        <taxon>Ascomycota</taxon>
        <taxon>Pezizomycotina</taxon>
        <taxon>Eurotiomycetes</taxon>
        <taxon>Eurotiomycetidae</taxon>
        <taxon>Eurotiales</taxon>
        <taxon>Aspergillaceae</taxon>
        <taxon>Penicillium</taxon>
    </lineage>
</organism>
<sequence length="139" mass="15959">MDLSEFKSLRSLHIYHVFLCGLHGPYGVWKGLPHSLEVLEIFYDDTYYTQFLHENDDSPHDPFVLDLINHKRAHLPYLHTVTIRSSEKVDDAETGEELPVGLWTLPSLTREAESAAIKLNVELGYRDGPTLRRLMSSSH</sequence>
<comment type="caution">
    <text evidence="1">The sequence shown here is derived from an EMBL/GenBank/DDBJ whole genome shotgun (WGS) entry which is preliminary data.</text>
</comment>
<gene>
    <name evidence="1" type="ORF">PEGY_LOCUS2031</name>
</gene>
<proteinExistence type="predicted"/>
<protein>
    <submittedName>
        <fullName evidence="1">Uncharacterized protein</fullName>
    </submittedName>
</protein>
<dbReference type="Proteomes" id="UP001154252">
    <property type="component" value="Unassembled WGS sequence"/>
</dbReference>
<dbReference type="OrthoDB" id="2522477at2759"/>
<dbReference type="EMBL" id="CAJVRC010000843">
    <property type="protein sequence ID" value="CAG8890007.1"/>
    <property type="molecule type" value="Genomic_DNA"/>
</dbReference>